<comment type="subcellular location">
    <subcellularLocation>
        <location evidence="1">Virion</location>
    </subcellularLocation>
</comment>
<reference evidence="6" key="1">
    <citation type="journal article" date="2015" name="Nucleic Acids Res.">
        <title>Sequence-independent characterization of viruses based on the pattern of viral small RNAs produced by the host.</title>
        <authorList>
            <person name="Aguiar E.R."/>
            <person name="Olmo R.P."/>
            <person name="Paro S."/>
            <person name="Ferreira F.V."/>
            <person name="de Faria I.J."/>
            <person name="Todjro Y.M."/>
            <person name="Lobo F.P."/>
            <person name="Kroon E.G."/>
            <person name="Meignin C."/>
            <person name="Gatherer D."/>
            <person name="Imler J.L."/>
            <person name="Marques J.T."/>
        </authorList>
    </citation>
    <scope>NUCLEOTIDE SEQUENCE</scope>
    <source>
        <strain evidence="6">Piaui</strain>
    </source>
</reference>
<name>A0A0H4LT83_9VIRU</name>
<dbReference type="Pfam" id="PF03566">
    <property type="entry name" value="Peptidase_A21"/>
    <property type="match status" value="2"/>
</dbReference>
<sequence>MNQQLVPFRRKPKVIVREVEAVSTTRRTRNRRRRNRNRRRSLSAMSLQSGNDVGVIATTTNSLKTPLRSSIRRELDTHALTVREHQFIQRFLDPCGEQTTLTDNCKIPDGALPNSGLVGLRQNTVVVCPFQAETDGLLSNKMWTLMSLRVPFLKTAMILVAFNQQGDPSDAQLRSVITALNNLVKPVIHPEWIDVSDSVKLSFVQWRQLQILSDEVDFDNSLLSQFRICNWGVTCWHNAPDLVNQGMVMLGQWNLDTHNETRVIEHDVDGEQMVVAPLQIHVESVASGAVLNSTDVIATAMTPAGDILPLLYEASSPQAWRTQDFFVSPDAFDVRLPGGALTTIPAGDAIHWSLVYTPGTGGGSNTFSLHLRGPGKIDVAKYTRILPGNTSMTIMLPVEFHGLMVPTEAPDSYRITTPPLTTEDIIQSTSKAVYLTMKQDNGWYMVGRVFQPVFNLTEANTQRRIQWNLPGTPLSQVSIGGLVDTYDRNFSIGNAIMAGIPYAAAPSFKLISDIEVVANAESPWQTLMHANEEKSETALSVARTIMDAQPFGYPESYNSLGVLTGLIGNLLSSLPIVSNVMPVVKKVVDFFRQPVENGQVRNRLVNVAADEAREYLSGLLSRLQL</sequence>
<dbReference type="InterPro" id="IPR029053">
    <property type="entry name" value="Viral_coat"/>
</dbReference>
<dbReference type="InterPro" id="IPR005313">
    <property type="entry name" value="Peptidase_N2"/>
</dbReference>
<dbReference type="SUPFAM" id="SSF88633">
    <property type="entry name" value="Positive stranded ssRNA viruses"/>
    <property type="match status" value="1"/>
</dbReference>
<dbReference type="EMBL" id="KR003800">
    <property type="protein sequence ID" value="AKP18617.1"/>
    <property type="molecule type" value="Genomic_RNA"/>
</dbReference>
<evidence type="ECO:0000256" key="4">
    <source>
        <dbReference type="ARBA" id="ARBA00022844"/>
    </source>
</evidence>
<keyword evidence="4" id="KW-0946">Virion</keyword>
<dbReference type="GO" id="GO:0044423">
    <property type="term" value="C:virion component"/>
    <property type="evidence" value="ECO:0007669"/>
    <property type="project" value="UniProtKB-KW"/>
</dbReference>
<evidence type="ECO:0000256" key="1">
    <source>
        <dbReference type="ARBA" id="ARBA00004328"/>
    </source>
</evidence>
<evidence type="ECO:0000256" key="2">
    <source>
        <dbReference type="ARBA" id="ARBA00008815"/>
    </source>
</evidence>
<protein>
    <recommendedName>
        <fullName evidence="3">Capsid protein alpha</fullName>
    </recommendedName>
</protein>
<comment type="similarity">
    <text evidence="2">Belongs to the peptidase A6 family.</text>
</comment>
<organism evidence="6">
    <name type="scientific">Lutzomyia nodavirus</name>
    <dbReference type="NCBI Taxonomy" id="1670671"/>
    <lineage>
        <taxon>Viruses</taxon>
        <taxon>Riboviria</taxon>
        <taxon>Orthornavirae</taxon>
        <taxon>Kitrinoviricota</taxon>
        <taxon>Magsaviricetes</taxon>
        <taxon>Nodamuvirales</taxon>
        <taxon>Nodaviridae</taxon>
    </lineage>
</organism>
<evidence type="ECO:0000256" key="5">
    <source>
        <dbReference type="SAM" id="MobiDB-lite"/>
    </source>
</evidence>
<proteinExistence type="inferred from homology"/>
<accession>A0A0H4LT83</accession>
<reference evidence="6" key="2">
    <citation type="submission" date="2015-03" db="EMBL/GenBank/DDBJ databases">
        <authorList>
            <person name="Aguiar E.R.G.R."/>
            <person name="Olmo R.P."/>
            <person name="Paro S."/>
            <person name="Ferreira F.V."/>
            <person name="Faria I.J.S."/>
            <person name="Todjro Y.M.H."/>
            <person name="Lobo F.P."/>
            <person name="Kroon E.G."/>
            <person name="Meignin C."/>
            <person name="Gatherer D."/>
            <person name="Imler J.-L."/>
            <person name="Marques J.T."/>
        </authorList>
    </citation>
    <scope>NUCLEOTIDE SEQUENCE</scope>
    <source>
        <strain evidence="6">Piaui</strain>
    </source>
</reference>
<evidence type="ECO:0000256" key="3">
    <source>
        <dbReference type="ARBA" id="ARBA00019859"/>
    </source>
</evidence>
<feature type="compositionally biased region" description="Basic residues" evidence="5">
    <location>
        <begin position="26"/>
        <end position="41"/>
    </location>
</feature>
<dbReference type="Gene3D" id="2.60.120.20">
    <property type="match status" value="2"/>
</dbReference>
<feature type="region of interest" description="Disordered" evidence="5">
    <location>
        <begin position="21"/>
        <end position="46"/>
    </location>
</feature>
<evidence type="ECO:0000313" key="6">
    <source>
        <dbReference type="EMBL" id="AKP18617.1"/>
    </source>
</evidence>